<accession>V5YNM7</accession>
<proteinExistence type="predicted"/>
<evidence type="ECO:0000313" key="1">
    <source>
        <dbReference type="EMBL" id="BAO19195.1"/>
    </source>
</evidence>
<dbReference type="RefSeq" id="WP_023842736.1">
    <property type="nucleotide sequence ID" value="NC_022995.1"/>
</dbReference>
<sequence>MKSNVIELRHALRNLIGATANARTNKALQAREVAYAAYRNSFSEEERDRVVKLAQSHQQSAPVGHFLHDEDPITTYEDALRIFGNSLIVEALGEAA</sequence>
<dbReference type="AlphaFoldDB" id="V5YNM7"/>
<dbReference type="EMBL" id="AB853026">
    <property type="protein sequence ID" value="BAO19195.1"/>
    <property type="molecule type" value="Genomic_DNA"/>
</dbReference>
<reference evidence="1" key="2">
    <citation type="submission" date="2024-06" db="EMBL/GenBank/DDBJ databases">
        <authorList>
            <person name="Sakai Y."/>
            <person name="Fujii T."/>
        </authorList>
    </citation>
    <scope>NUCLEOTIDE SEQUENCE</scope>
    <source>
        <strain evidence="1">M701</strain>
        <plasmid evidence="1">pM7012</plasmid>
    </source>
</reference>
<protein>
    <submittedName>
        <fullName evidence="1">Uncharacterized protein</fullName>
    </submittedName>
</protein>
<name>V5YNM7_9BURK</name>
<organism evidence="1">
    <name type="scientific">Burkholderia sp. M701</name>
    <dbReference type="NCBI Taxonomy" id="326454"/>
    <lineage>
        <taxon>Bacteria</taxon>
        <taxon>Pseudomonadati</taxon>
        <taxon>Pseudomonadota</taxon>
        <taxon>Betaproteobacteria</taxon>
        <taxon>Burkholderiales</taxon>
        <taxon>Burkholderiaceae</taxon>
        <taxon>Burkholderia</taxon>
    </lineage>
</organism>
<geneLocation type="plasmid" evidence="1">
    <name>pM7012</name>
</geneLocation>
<reference evidence="1" key="1">
    <citation type="journal article" date="2014" name="Microbiology">
        <title>A 2,4-dichlorophenoxyacetic acid degradation plasmid pM7012 discloses distribution of an unclassified megaplasmid group across bacterial species.</title>
        <authorList>
            <person name="Sakai Y."/>
            <person name="Ogawa N."/>
            <person name="Shimomura Y."/>
            <person name="Fujii T."/>
        </authorList>
    </citation>
    <scope>NUCLEOTIDE SEQUENCE</scope>
    <source>
        <strain evidence="1">M701</strain>
    </source>
</reference>
<keyword evidence="1" id="KW-0614">Plasmid</keyword>